<organism evidence="9 10">
    <name type="scientific">Trichosporon asahii var. asahii (strain ATCC 90039 / CBS 2479 / JCM 2466 / KCTC 7840 / NBRC 103889/ NCYC 2677 / UAMH 7654)</name>
    <name type="common">Yeast</name>
    <dbReference type="NCBI Taxonomy" id="1186058"/>
    <lineage>
        <taxon>Eukaryota</taxon>
        <taxon>Fungi</taxon>
        <taxon>Dikarya</taxon>
        <taxon>Basidiomycota</taxon>
        <taxon>Agaricomycotina</taxon>
        <taxon>Tremellomycetes</taxon>
        <taxon>Trichosporonales</taxon>
        <taxon>Trichosporonaceae</taxon>
        <taxon>Trichosporon</taxon>
    </lineage>
</organism>
<dbReference type="AlphaFoldDB" id="J4U714"/>
<dbReference type="Gene3D" id="1.20.1720.10">
    <property type="entry name" value="Multidrug resistance protein D"/>
    <property type="match status" value="1"/>
</dbReference>
<evidence type="ECO:0000256" key="3">
    <source>
        <dbReference type="ARBA" id="ARBA00022692"/>
    </source>
</evidence>
<evidence type="ECO:0000259" key="8">
    <source>
        <dbReference type="PROSITE" id="PS50850"/>
    </source>
</evidence>
<accession>J4U714</accession>
<evidence type="ECO:0000256" key="6">
    <source>
        <dbReference type="SAM" id="Coils"/>
    </source>
</evidence>
<feature type="domain" description="Major facilitator superfamily (MFS) profile" evidence="8">
    <location>
        <begin position="117"/>
        <end position="557"/>
    </location>
</feature>
<feature type="transmembrane region" description="Helical" evidence="7">
    <location>
        <begin position="503"/>
        <end position="526"/>
    </location>
</feature>
<feature type="transmembrane region" description="Helical" evidence="7">
    <location>
        <begin position="177"/>
        <end position="195"/>
    </location>
</feature>
<dbReference type="Gene3D" id="1.20.1250.20">
    <property type="entry name" value="MFS general substrate transporter like domains"/>
    <property type="match status" value="1"/>
</dbReference>
<gene>
    <name evidence="9" type="ORF">A1Q1_05556</name>
</gene>
<keyword evidence="6" id="KW-0175">Coiled coil</keyword>
<keyword evidence="4 7" id="KW-1133">Transmembrane helix</keyword>
<comment type="caution">
    <text evidence="9">The sequence shown here is derived from an EMBL/GenBank/DDBJ whole genome shotgun (WGS) entry which is preliminary data.</text>
</comment>
<feature type="transmembrane region" description="Helical" evidence="7">
    <location>
        <begin position="268"/>
        <end position="288"/>
    </location>
</feature>
<evidence type="ECO:0000313" key="10">
    <source>
        <dbReference type="Proteomes" id="UP000002748"/>
    </source>
</evidence>
<dbReference type="Proteomes" id="UP000002748">
    <property type="component" value="Unassembled WGS sequence"/>
</dbReference>
<proteinExistence type="predicted"/>
<keyword evidence="5 7" id="KW-0472">Membrane</keyword>
<feature type="transmembrane region" description="Helical" evidence="7">
    <location>
        <begin position="389"/>
        <end position="409"/>
    </location>
</feature>
<dbReference type="GeneID" id="25989068"/>
<evidence type="ECO:0000256" key="7">
    <source>
        <dbReference type="SAM" id="Phobius"/>
    </source>
</evidence>
<dbReference type="InterPro" id="IPR020846">
    <property type="entry name" value="MFS_dom"/>
</dbReference>
<dbReference type="GO" id="GO:0042908">
    <property type="term" value="P:xenobiotic transport"/>
    <property type="evidence" value="ECO:0007669"/>
    <property type="project" value="UniProtKB-ARBA"/>
</dbReference>
<dbReference type="GO" id="GO:0140115">
    <property type="term" value="P:export across plasma membrane"/>
    <property type="evidence" value="ECO:0007669"/>
    <property type="project" value="UniProtKB-ARBA"/>
</dbReference>
<keyword evidence="2" id="KW-0813">Transport</keyword>
<dbReference type="HOGENOM" id="CLU_008455_8_4_1"/>
<protein>
    <recommendedName>
        <fullName evidence="8">Major facilitator superfamily (MFS) profile domain-containing protein</fullName>
    </recommendedName>
</protein>
<dbReference type="InterPro" id="IPR036259">
    <property type="entry name" value="MFS_trans_sf"/>
</dbReference>
<comment type="subcellular location">
    <subcellularLocation>
        <location evidence="1">Membrane</location>
        <topology evidence="1">Multi-pass membrane protein</topology>
    </subcellularLocation>
</comment>
<feature type="transmembrane region" description="Helical" evidence="7">
    <location>
        <begin position="152"/>
        <end position="170"/>
    </location>
</feature>
<feature type="transmembrane region" description="Helical" evidence="7">
    <location>
        <begin position="201"/>
        <end position="226"/>
    </location>
</feature>
<dbReference type="PANTHER" id="PTHR23502">
    <property type="entry name" value="MAJOR FACILITATOR SUPERFAMILY"/>
    <property type="match status" value="1"/>
</dbReference>
<dbReference type="InterPro" id="IPR005829">
    <property type="entry name" value="Sugar_transporter_CS"/>
</dbReference>
<evidence type="ECO:0000256" key="5">
    <source>
        <dbReference type="ARBA" id="ARBA00023136"/>
    </source>
</evidence>
<evidence type="ECO:0000256" key="4">
    <source>
        <dbReference type="ARBA" id="ARBA00022989"/>
    </source>
</evidence>
<dbReference type="PROSITE" id="PS00216">
    <property type="entry name" value="SUGAR_TRANSPORT_1"/>
    <property type="match status" value="1"/>
</dbReference>
<feature type="transmembrane region" description="Helical" evidence="7">
    <location>
        <begin position="468"/>
        <end position="491"/>
    </location>
</feature>
<dbReference type="GO" id="GO:0022857">
    <property type="term" value="F:transmembrane transporter activity"/>
    <property type="evidence" value="ECO:0007669"/>
    <property type="project" value="InterPro"/>
</dbReference>
<dbReference type="RefSeq" id="XP_014177708.1">
    <property type="nucleotide sequence ID" value="XM_014322233.1"/>
</dbReference>
<evidence type="ECO:0000256" key="1">
    <source>
        <dbReference type="ARBA" id="ARBA00004141"/>
    </source>
</evidence>
<sequence length="627" mass="68793">MSSTVSRTEIDIRMADAQVAPGLASPEGTIVPSEPNTRCPSLRSLHYDKMSSPVSPSSPIKNDAEYDWPTPSTLVDGKETVKGSPEPLNLPPILQTIEIELPDRPYSAFSNKMKWIIALLCGAGAIISPLSSNIFVPAIPSMADAFGHSEEHIALGVSVYLVFHFLGAASDSFGRRPVYLGTMFLYLMANIGLALTPTNAYWLLLLMRALQATGGSAVISIGAGAISDIAEPRERGKFMSIFQCGVMLGPSIGPLLGGAFSQSLGWRAIFWFLTILTGCLLIPFFLLYPETLRPIVGDGSVTPPRINRGPFYRYQHKIMEKRLETEGLKGVPQVLPKRRQFDPLSTFKILLVPEILLTFIVSSIPYVEFYCCLTIFSTVLKEKYGLNDLMVGLCYLPSGAGTIISTILNGKQVDYFYRREEKRCGGDHRVRPDFRVELTRHRCLWPFIIGFCLTAIAFGWAMEYTAPLAVVLVLQFLIGCGTNFNSTVTIYGQDVVPGRGGAVSASLNLVRCALAAVGTATVQLMYNAMGVGWTFVLLSGLSLVVLPLSFLVVARGGKWREKRKDRQAEKERKKAEAERTDNAIERVVSEVAESPDTLVQATPRSSYEKKILGTQEMQAKKLPEATV</sequence>
<dbReference type="GO" id="GO:0005886">
    <property type="term" value="C:plasma membrane"/>
    <property type="evidence" value="ECO:0007669"/>
    <property type="project" value="TreeGrafter"/>
</dbReference>
<dbReference type="Pfam" id="PF07690">
    <property type="entry name" value="MFS_1"/>
    <property type="match status" value="1"/>
</dbReference>
<feature type="transmembrane region" description="Helical" evidence="7">
    <location>
        <begin position="347"/>
        <end position="369"/>
    </location>
</feature>
<dbReference type="SUPFAM" id="SSF103473">
    <property type="entry name" value="MFS general substrate transporter"/>
    <property type="match status" value="1"/>
</dbReference>
<reference evidence="9 10" key="1">
    <citation type="journal article" date="2012" name="Eukaryot. Cell">
        <title>Draft genome sequence of CBS 2479, the standard type strain of Trichosporon asahii.</title>
        <authorList>
            <person name="Yang R.Y."/>
            <person name="Li H.T."/>
            <person name="Zhu H."/>
            <person name="Zhou G.P."/>
            <person name="Wang M."/>
            <person name="Wang L."/>
        </authorList>
    </citation>
    <scope>NUCLEOTIDE SEQUENCE [LARGE SCALE GENOMIC DNA]</scope>
    <source>
        <strain evidence="10">ATCC 90039 / CBS 2479 / JCM 2466 / KCTC 7840 / NCYC 2677 / UAMH 7654</strain>
    </source>
</reference>
<feature type="transmembrane region" description="Helical" evidence="7">
    <location>
        <begin position="443"/>
        <end position="462"/>
    </location>
</feature>
<dbReference type="PANTHER" id="PTHR23502:SF51">
    <property type="entry name" value="QUINIDINE RESISTANCE PROTEIN 1-RELATED"/>
    <property type="match status" value="1"/>
</dbReference>
<dbReference type="EMBL" id="ALBS01000312">
    <property type="protein sequence ID" value="EJT46010.1"/>
    <property type="molecule type" value="Genomic_DNA"/>
</dbReference>
<dbReference type="PROSITE" id="PS50850">
    <property type="entry name" value="MFS"/>
    <property type="match status" value="1"/>
</dbReference>
<dbReference type="CDD" id="cd17323">
    <property type="entry name" value="MFS_Tpo1_MDR_like"/>
    <property type="match status" value="1"/>
</dbReference>
<feature type="transmembrane region" description="Helical" evidence="7">
    <location>
        <begin position="532"/>
        <end position="554"/>
    </location>
</feature>
<evidence type="ECO:0000313" key="9">
    <source>
        <dbReference type="EMBL" id="EJT46010.1"/>
    </source>
</evidence>
<name>J4U714_TRIAS</name>
<dbReference type="KEGG" id="tasa:A1Q1_05556"/>
<dbReference type="VEuPathDB" id="FungiDB:A1Q1_05556"/>
<evidence type="ECO:0000256" key="2">
    <source>
        <dbReference type="ARBA" id="ARBA00022448"/>
    </source>
</evidence>
<feature type="transmembrane region" description="Helical" evidence="7">
    <location>
        <begin position="238"/>
        <end position="256"/>
    </location>
</feature>
<feature type="transmembrane region" description="Helical" evidence="7">
    <location>
        <begin position="115"/>
        <end position="140"/>
    </location>
</feature>
<keyword evidence="3 7" id="KW-0812">Transmembrane</keyword>
<dbReference type="OrthoDB" id="440553at2759"/>
<feature type="coiled-coil region" evidence="6">
    <location>
        <begin position="558"/>
        <end position="590"/>
    </location>
</feature>
<dbReference type="InterPro" id="IPR011701">
    <property type="entry name" value="MFS"/>
</dbReference>